<accession>A0ABS0F116</accession>
<dbReference type="InterPro" id="IPR043133">
    <property type="entry name" value="GTP-CH-I_C/QueF"/>
</dbReference>
<dbReference type="RefSeq" id="WP_195867149.1">
    <property type="nucleotide sequence ID" value="NZ_JADPKZ010000030.1"/>
</dbReference>
<comment type="catalytic activity">
    <reaction evidence="1 6">
        <text>7,8-dihydroneopterin = 6-hydroxymethyl-7,8-dihydropterin + glycolaldehyde</text>
        <dbReference type="Rhea" id="RHEA:10540"/>
        <dbReference type="ChEBI" id="CHEBI:17001"/>
        <dbReference type="ChEBI" id="CHEBI:17071"/>
        <dbReference type="ChEBI" id="CHEBI:44841"/>
        <dbReference type="EC" id="4.1.2.25"/>
    </reaction>
</comment>
<keyword evidence="4 6" id="KW-0289">Folate biosynthesis</keyword>
<gene>
    <name evidence="8" type="primary">folB</name>
    <name evidence="8" type="ORF">IW967_03665</name>
</gene>
<dbReference type="CDD" id="cd00534">
    <property type="entry name" value="DHNA_DHNTPE"/>
    <property type="match status" value="1"/>
</dbReference>
<dbReference type="EC" id="4.1.2.25" evidence="6"/>
<dbReference type="NCBIfam" id="TIGR00526">
    <property type="entry name" value="folB_dom"/>
    <property type="match status" value="1"/>
</dbReference>
<evidence type="ECO:0000256" key="1">
    <source>
        <dbReference type="ARBA" id="ARBA00001353"/>
    </source>
</evidence>
<evidence type="ECO:0000313" key="9">
    <source>
        <dbReference type="Proteomes" id="UP000642910"/>
    </source>
</evidence>
<evidence type="ECO:0000313" key="8">
    <source>
        <dbReference type="EMBL" id="MBF8376973.1"/>
    </source>
</evidence>
<keyword evidence="9" id="KW-1185">Reference proteome</keyword>
<dbReference type="GO" id="GO:0004150">
    <property type="term" value="F:dihydroneopterin aldolase activity"/>
    <property type="evidence" value="ECO:0007669"/>
    <property type="project" value="UniProtKB-EC"/>
</dbReference>
<dbReference type="InterPro" id="IPR006156">
    <property type="entry name" value="Dihydroneopterin_aldolase"/>
</dbReference>
<dbReference type="Gene3D" id="3.30.1130.10">
    <property type="match status" value="1"/>
</dbReference>
<comment type="function">
    <text evidence="6">Catalyzes the conversion of 7,8-dihydroneopterin to 6-hydroxymethyl-7,8-dihydropterin.</text>
</comment>
<evidence type="ECO:0000259" key="7">
    <source>
        <dbReference type="SMART" id="SM00905"/>
    </source>
</evidence>
<keyword evidence="5 6" id="KW-0456">Lyase</keyword>
<dbReference type="EMBL" id="JADPKZ010000030">
    <property type="protein sequence ID" value="MBF8376973.1"/>
    <property type="molecule type" value="Genomic_DNA"/>
</dbReference>
<evidence type="ECO:0000256" key="2">
    <source>
        <dbReference type="ARBA" id="ARBA00005013"/>
    </source>
</evidence>
<evidence type="ECO:0000256" key="3">
    <source>
        <dbReference type="ARBA" id="ARBA00005708"/>
    </source>
</evidence>
<comment type="caution">
    <text evidence="8">The sequence shown here is derived from an EMBL/GenBank/DDBJ whole genome shotgun (WGS) entry which is preliminary data.</text>
</comment>
<evidence type="ECO:0000256" key="4">
    <source>
        <dbReference type="ARBA" id="ARBA00022909"/>
    </source>
</evidence>
<feature type="domain" description="Dihydroneopterin aldolase/epimerase" evidence="7">
    <location>
        <begin position="13"/>
        <end position="126"/>
    </location>
</feature>
<organism evidence="8 9">
    <name type="scientific">Alicyclobacillus mali</name>
    <name type="common">ex Roth et al. 2021</name>
    <dbReference type="NCBI Taxonomy" id="1123961"/>
    <lineage>
        <taxon>Bacteria</taxon>
        <taxon>Bacillati</taxon>
        <taxon>Bacillota</taxon>
        <taxon>Bacilli</taxon>
        <taxon>Bacillales</taxon>
        <taxon>Alicyclobacillaceae</taxon>
        <taxon>Alicyclobacillus</taxon>
    </lineage>
</organism>
<reference evidence="8 9" key="1">
    <citation type="submission" date="2020-11" db="EMBL/GenBank/DDBJ databases">
        <title>Genomic insight of Alicyclobacillus mali FL 18 reveals a new arsenic-resistant strain, with potential in environmental biotechnology.</title>
        <authorList>
            <person name="Fiorentino G."/>
            <person name="Gallo G."/>
            <person name="Aulitto M."/>
        </authorList>
    </citation>
    <scope>NUCLEOTIDE SEQUENCE [LARGE SCALE GENOMIC DNA]</scope>
    <source>
        <strain evidence="8 9">FL 18</strain>
    </source>
</reference>
<name>A0ABS0F116_9BACL</name>
<protein>
    <recommendedName>
        <fullName evidence="6">7,8-dihydroneopterin aldolase</fullName>
        <ecNumber evidence="6">4.1.2.25</ecNumber>
    </recommendedName>
</protein>
<comment type="pathway">
    <text evidence="2 6">Cofactor biosynthesis; tetrahydrofolate biosynthesis; 2-amino-4-hydroxy-6-hydroxymethyl-7,8-dihydropteridine diphosphate from 7,8-dihydroneopterin triphosphate: step 3/4.</text>
</comment>
<dbReference type="SMART" id="SM00905">
    <property type="entry name" value="FolB"/>
    <property type="match status" value="1"/>
</dbReference>
<evidence type="ECO:0000256" key="5">
    <source>
        <dbReference type="ARBA" id="ARBA00023239"/>
    </source>
</evidence>
<dbReference type="Proteomes" id="UP000642910">
    <property type="component" value="Unassembled WGS sequence"/>
</dbReference>
<comment type="similarity">
    <text evidence="3 6">Belongs to the DHNA family.</text>
</comment>
<dbReference type="InterPro" id="IPR006157">
    <property type="entry name" value="FolB_dom"/>
</dbReference>
<dbReference type="Pfam" id="PF02152">
    <property type="entry name" value="FolB"/>
    <property type="match status" value="1"/>
</dbReference>
<dbReference type="NCBIfam" id="TIGR00525">
    <property type="entry name" value="folB"/>
    <property type="match status" value="1"/>
</dbReference>
<evidence type="ECO:0000256" key="6">
    <source>
        <dbReference type="RuleBase" id="RU362079"/>
    </source>
</evidence>
<dbReference type="PANTHER" id="PTHR42844:SF1">
    <property type="entry name" value="DIHYDRONEOPTERIN ALDOLASE 1-RELATED"/>
    <property type="match status" value="1"/>
</dbReference>
<proteinExistence type="inferred from homology"/>
<dbReference type="SUPFAM" id="SSF55620">
    <property type="entry name" value="Tetrahydrobiopterin biosynthesis enzymes-like"/>
    <property type="match status" value="1"/>
</dbReference>
<dbReference type="PANTHER" id="PTHR42844">
    <property type="entry name" value="DIHYDRONEOPTERIN ALDOLASE 1-RELATED"/>
    <property type="match status" value="1"/>
</dbReference>
<sequence length="128" mass="13852">MTGALNGAFPDQLSLVGMVFYAYHGAYAEEQRLGQRFKVDVHMHGDFRCAGQTDDLDHAVNYASVYDVVRAAVEGEPVRLIEALAERIAHHVLAAFPLVGAVEVAVEKPGAPVPGVLDTVRAVVRRAR</sequence>